<evidence type="ECO:0000313" key="6">
    <source>
        <dbReference type="Proteomes" id="UP001236806"/>
    </source>
</evidence>
<evidence type="ECO:0000313" key="5">
    <source>
        <dbReference type="EMBL" id="MDQ0672919.1"/>
    </source>
</evidence>
<evidence type="ECO:0000256" key="3">
    <source>
        <dbReference type="ARBA" id="ARBA00022691"/>
    </source>
</evidence>
<comment type="caution">
    <text evidence="5">The sequence shown here is derived from an EMBL/GenBank/DDBJ whole genome shotgun (WGS) entry which is preliminary data.</text>
</comment>
<keyword evidence="2" id="KW-0808">Transferase</keyword>
<dbReference type="PRINTS" id="PR00507">
    <property type="entry name" value="N12N6MTFRASE"/>
</dbReference>
<dbReference type="InterPro" id="IPR001737">
    <property type="entry name" value="KsgA/Erm"/>
</dbReference>
<accession>A0ABU0PI02</accession>
<dbReference type="EMBL" id="JAUSXB010000001">
    <property type="protein sequence ID" value="MDQ0672919.1"/>
    <property type="molecule type" value="Genomic_DNA"/>
</dbReference>
<keyword evidence="1 5" id="KW-0489">Methyltransferase</keyword>
<dbReference type="SUPFAM" id="SSF53335">
    <property type="entry name" value="S-adenosyl-L-methionine-dependent methyltransferases"/>
    <property type="match status" value="1"/>
</dbReference>
<evidence type="ECO:0000256" key="4">
    <source>
        <dbReference type="ARBA" id="ARBA00022884"/>
    </source>
</evidence>
<dbReference type="PROSITE" id="PS00092">
    <property type="entry name" value="N6_MTASE"/>
    <property type="match status" value="1"/>
</dbReference>
<dbReference type="Gene3D" id="3.40.50.150">
    <property type="entry name" value="Vaccinia Virus protein VP39"/>
    <property type="match status" value="1"/>
</dbReference>
<dbReference type="Pfam" id="PF00398">
    <property type="entry name" value="RrnaAD"/>
    <property type="match status" value="1"/>
</dbReference>
<dbReference type="InterPro" id="IPR002052">
    <property type="entry name" value="DNA_methylase_N6_adenine_CS"/>
</dbReference>
<keyword evidence="4" id="KW-0694">RNA-binding</keyword>
<sequence>MGHILNLSEEALEVLEAGKLDGYSYYLPQGQLTRQLYVEINKILETIGGKWDRKSGSHIFSSDPEAALEQALDSGRLAGGVVDEKKLYQFYETPQGLAQRVVEEAAIEPGMSVLEPSAGRGALLEPLDQSAVDLTCVEIDSKHSTYLSESGISCINQDFVNWMPDRTYDRIIMNPPFTRQQDVDHVSKAFQLLKPAGRLVAITSPGWQFRDNRKSTAFRELVDKHGWYEDIPEGTFKTSGTMIRTVLVVLDR</sequence>
<protein>
    <submittedName>
        <fullName evidence="5">RNA methylase</fullName>
    </submittedName>
</protein>
<organism evidence="5 6">
    <name type="scientific">Pseudarthrobacter siccitolerans</name>
    <dbReference type="NCBI Taxonomy" id="861266"/>
    <lineage>
        <taxon>Bacteria</taxon>
        <taxon>Bacillati</taxon>
        <taxon>Actinomycetota</taxon>
        <taxon>Actinomycetes</taxon>
        <taxon>Micrococcales</taxon>
        <taxon>Micrococcaceae</taxon>
        <taxon>Pseudarthrobacter</taxon>
    </lineage>
</organism>
<name>A0ABU0PI02_9MICC</name>
<keyword evidence="3" id="KW-0949">S-adenosyl-L-methionine</keyword>
<proteinExistence type="predicted"/>
<dbReference type="InterPro" id="IPR029063">
    <property type="entry name" value="SAM-dependent_MTases_sf"/>
</dbReference>
<gene>
    <name evidence="5" type="ORF">QFZ36_000480</name>
</gene>
<dbReference type="GO" id="GO:0032259">
    <property type="term" value="P:methylation"/>
    <property type="evidence" value="ECO:0007669"/>
    <property type="project" value="UniProtKB-KW"/>
</dbReference>
<dbReference type="GO" id="GO:0008168">
    <property type="term" value="F:methyltransferase activity"/>
    <property type="evidence" value="ECO:0007669"/>
    <property type="project" value="UniProtKB-KW"/>
</dbReference>
<evidence type="ECO:0000256" key="1">
    <source>
        <dbReference type="ARBA" id="ARBA00022603"/>
    </source>
</evidence>
<dbReference type="CDD" id="cd02440">
    <property type="entry name" value="AdoMet_MTases"/>
    <property type="match status" value="1"/>
</dbReference>
<dbReference type="Proteomes" id="UP001236806">
    <property type="component" value="Unassembled WGS sequence"/>
</dbReference>
<keyword evidence="6" id="KW-1185">Reference proteome</keyword>
<reference evidence="5 6" key="1">
    <citation type="submission" date="2023-07" db="EMBL/GenBank/DDBJ databases">
        <title>Comparative genomics of wheat-associated soil bacteria to identify genetic determinants of phenazine resistance.</title>
        <authorList>
            <person name="Mouncey N."/>
        </authorList>
    </citation>
    <scope>NUCLEOTIDE SEQUENCE [LARGE SCALE GENOMIC DNA]</scope>
    <source>
        <strain evidence="5 6">W1I3</strain>
    </source>
</reference>
<evidence type="ECO:0000256" key="2">
    <source>
        <dbReference type="ARBA" id="ARBA00022679"/>
    </source>
</evidence>
<dbReference type="RefSeq" id="WP_306633614.1">
    <property type="nucleotide sequence ID" value="NZ_JAUSXB010000001.1"/>
</dbReference>